<evidence type="ECO:0000256" key="1">
    <source>
        <dbReference type="SAM" id="SignalP"/>
    </source>
</evidence>
<dbReference type="SUPFAM" id="SSF52833">
    <property type="entry name" value="Thioredoxin-like"/>
    <property type="match status" value="1"/>
</dbReference>
<dbReference type="AlphaFoldDB" id="A0A929L1N5"/>
<sequence length="261" mass="29497">MKRFAILLLLIANTILVSPALAQTTLKVISPPKDIIKDVNAVLRYYQSSLRFDGDVLAYDVKGKPITKSALLKAVSTGNYLPLKVSTNKALNEYQLYDMRGKAGEDVKSMVKQIGRTCYGKDQLMNKKFPAFKYVDLAGKTYTQQNTKGKILVLKAWFISCVPCVAEMPELNKLTEEFKDRKDIVFVSMAFDSRAALKKFMKTKDFKYAVVPVTTSYLQDDLHITGYPAHFVINKQGVLVSMGYDRRDMMTALYREAAKKI</sequence>
<feature type="chain" id="PRO_5037342799" evidence="1">
    <location>
        <begin position="23"/>
        <end position="261"/>
    </location>
</feature>
<dbReference type="PANTHER" id="PTHR42852">
    <property type="entry name" value="THIOL:DISULFIDE INTERCHANGE PROTEIN DSBE"/>
    <property type="match status" value="1"/>
</dbReference>
<feature type="signal peptide" evidence="1">
    <location>
        <begin position="1"/>
        <end position="22"/>
    </location>
</feature>
<dbReference type="InterPro" id="IPR050553">
    <property type="entry name" value="Thioredoxin_ResA/DsbE_sf"/>
</dbReference>
<dbReference type="EMBL" id="JADFFL010000013">
    <property type="protein sequence ID" value="MBE9664562.1"/>
    <property type="molecule type" value="Genomic_DNA"/>
</dbReference>
<dbReference type="PROSITE" id="PS51352">
    <property type="entry name" value="THIOREDOXIN_2"/>
    <property type="match status" value="1"/>
</dbReference>
<name>A0A929L1N5_9SPHI</name>
<evidence type="ECO:0000313" key="4">
    <source>
        <dbReference type="Proteomes" id="UP000622475"/>
    </source>
</evidence>
<dbReference type="InterPro" id="IPR000866">
    <property type="entry name" value="AhpC/TSA"/>
</dbReference>
<dbReference type="GO" id="GO:0016209">
    <property type="term" value="F:antioxidant activity"/>
    <property type="evidence" value="ECO:0007669"/>
    <property type="project" value="InterPro"/>
</dbReference>
<protein>
    <submittedName>
        <fullName evidence="3">TlpA family protein disulfide reductase</fullName>
    </submittedName>
</protein>
<dbReference type="Gene3D" id="3.40.30.10">
    <property type="entry name" value="Glutaredoxin"/>
    <property type="match status" value="1"/>
</dbReference>
<organism evidence="3 4">
    <name type="scientific">Mucilaginibacter myungsuensis</name>
    <dbReference type="NCBI Taxonomy" id="649104"/>
    <lineage>
        <taxon>Bacteria</taxon>
        <taxon>Pseudomonadati</taxon>
        <taxon>Bacteroidota</taxon>
        <taxon>Sphingobacteriia</taxon>
        <taxon>Sphingobacteriales</taxon>
        <taxon>Sphingobacteriaceae</taxon>
        <taxon>Mucilaginibacter</taxon>
    </lineage>
</organism>
<evidence type="ECO:0000313" key="3">
    <source>
        <dbReference type="EMBL" id="MBE9664562.1"/>
    </source>
</evidence>
<dbReference type="GO" id="GO:0016491">
    <property type="term" value="F:oxidoreductase activity"/>
    <property type="evidence" value="ECO:0007669"/>
    <property type="project" value="InterPro"/>
</dbReference>
<dbReference type="Pfam" id="PF00578">
    <property type="entry name" value="AhpC-TSA"/>
    <property type="match status" value="1"/>
</dbReference>
<dbReference type="Proteomes" id="UP000622475">
    <property type="component" value="Unassembled WGS sequence"/>
</dbReference>
<evidence type="ECO:0000259" key="2">
    <source>
        <dbReference type="PROSITE" id="PS51352"/>
    </source>
</evidence>
<dbReference type="InterPro" id="IPR013766">
    <property type="entry name" value="Thioredoxin_domain"/>
</dbReference>
<dbReference type="PANTHER" id="PTHR42852:SF13">
    <property type="entry name" value="PROTEIN DIPZ"/>
    <property type="match status" value="1"/>
</dbReference>
<dbReference type="RefSeq" id="WP_194113988.1">
    <property type="nucleotide sequence ID" value="NZ_JADFFL010000013.1"/>
</dbReference>
<gene>
    <name evidence="3" type="ORF">IRJ16_21960</name>
</gene>
<keyword evidence="1" id="KW-0732">Signal</keyword>
<accession>A0A929L1N5</accession>
<feature type="domain" description="Thioredoxin" evidence="2">
    <location>
        <begin position="123"/>
        <end position="261"/>
    </location>
</feature>
<dbReference type="CDD" id="cd02966">
    <property type="entry name" value="TlpA_like_family"/>
    <property type="match status" value="1"/>
</dbReference>
<keyword evidence="4" id="KW-1185">Reference proteome</keyword>
<proteinExistence type="predicted"/>
<comment type="caution">
    <text evidence="3">The sequence shown here is derived from an EMBL/GenBank/DDBJ whole genome shotgun (WGS) entry which is preliminary data.</text>
</comment>
<dbReference type="InterPro" id="IPR036249">
    <property type="entry name" value="Thioredoxin-like_sf"/>
</dbReference>
<reference evidence="3" key="1">
    <citation type="submission" date="2020-10" db="EMBL/GenBank/DDBJ databases">
        <title>Mucilaginibacter mali sp. nov., isolated from rhizosphere soil of apple orchard.</title>
        <authorList>
            <person name="Lee J.-S."/>
            <person name="Kim H.S."/>
            <person name="Kim J.-S."/>
        </authorList>
    </citation>
    <scope>NUCLEOTIDE SEQUENCE</scope>
    <source>
        <strain evidence="3">KCTC 22746</strain>
    </source>
</reference>